<feature type="compositionally biased region" description="Polar residues" evidence="8">
    <location>
        <begin position="936"/>
        <end position="966"/>
    </location>
</feature>
<evidence type="ECO:0008006" key="13">
    <source>
        <dbReference type="Google" id="ProtNLM"/>
    </source>
</evidence>
<dbReference type="InterPro" id="IPR013083">
    <property type="entry name" value="Znf_RING/FYVE/PHD"/>
</dbReference>
<dbReference type="Gene3D" id="3.30.40.10">
    <property type="entry name" value="Zinc/RING finger domain, C3HC4 (zinc finger)"/>
    <property type="match status" value="1"/>
</dbReference>
<feature type="compositionally biased region" description="Basic residues" evidence="8">
    <location>
        <begin position="1930"/>
        <end position="1942"/>
    </location>
</feature>
<dbReference type="CDD" id="cd15543">
    <property type="entry name" value="PHD_RSF1"/>
    <property type="match status" value="1"/>
</dbReference>
<protein>
    <recommendedName>
        <fullName evidence="13">PHD-type domain-containing protein</fullName>
    </recommendedName>
</protein>
<feature type="compositionally biased region" description="Acidic residues" evidence="8">
    <location>
        <begin position="730"/>
        <end position="741"/>
    </location>
</feature>
<feature type="compositionally biased region" description="Polar residues" evidence="8">
    <location>
        <begin position="2402"/>
        <end position="2411"/>
    </location>
</feature>
<gene>
    <name evidence="11" type="ORF">BaRGS_00036161</name>
</gene>
<feature type="non-terminal residue" evidence="11">
    <location>
        <position position="2411"/>
    </location>
</feature>
<feature type="compositionally biased region" description="Acidic residues" evidence="8">
    <location>
        <begin position="1818"/>
        <end position="1828"/>
    </location>
</feature>
<proteinExistence type="predicted"/>
<feature type="compositionally biased region" description="Polar residues" evidence="8">
    <location>
        <begin position="2189"/>
        <end position="2201"/>
    </location>
</feature>
<evidence type="ECO:0000313" key="11">
    <source>
        <dbReference type="EMBL" id="KAK7469832.1"/>
    </source>
</evidence>
<evidence type="ECO:0000256" key="4">
    <source>
        <dbReference type="ARBA" id="ARBA00022833"/>
    </source>
</evidence>
<keyword evidence="7" id="KW-0175">Coiled coil</keyword>
<keyword evidence="2" id="KW-0479">Metal-binding</keyword>
<evidence type="ECO:0000259" key="9">
    <source>
        <dbReference type="PROSITE" id="PS50016"/>
    </source>
</evidence>
<comment type="caution">
    <text evidence="11">The sequence shown here is derived from an EMBL/GenBank/DDBJ whole genome shotgun (WGS) entry which is preliminary data.</text>
</comment>
<evidence type="ECO:0000256" key="1">
    <source>
        <dbReference type="ARBA" id="ARBA00004123"/>
    </source>
</evidence>
<dbReference type="SUPFAM" id="SSF57903">
    <property type="entry name" value="FYVE/PHD zinc finger"/>
    <property type="match status" value="1"/>
</dbReference>
<feature type="compositionally biased region" description="Low complexity" evidence="8">
    <location>
        <begin position="1392"/>
        <end position="1402"/>
    </location>
</feature>
<organism evidence="11 12">
    <name type="scientific">Batillaria attramentaria</name>
    <dbReference type="NCBI Taxonomy" id="370345"/>
    <lineage>
        <taxon>Eukaryota</taxon>
        <taxon>Metazoa</taxon>
        <taxon>Spiralia</taxon>
        <taxon>Lophotrochozoa</taxon>
        <taxon>Mollusca</taxon>
        <taxon>Gastropoda</taxon>
        <taxon>Caenogastropoda</taxon>
        <taxon>Sorbeoconcha</taxon>
        <taxon>Cerithioidea</taxon>
        <taxon>Batillariidae</taxon>
        <taxon>Batillaria</taxon>
    </lineage>
</organism>
<feature type="compositionally biased region" description="Basic residues" evidence="8">
    <location>
        <begin position="1797"/>
        <end position="1810"/>
    </location>
</feature>
<feature type="compositionally biased region" description="Basic and acidic residues" evidence="8">
    <location>
        <begin position="1119"/>
        <end position="1128"/>
    </location>
</feature>
<feature type="compositionally biased region" description="Basic and acidic residues" evidence="8">
    <location>
        <begin position="696"/>
        <end position="709"/>
    </location>
</feature>
<evidence type="ECO:0000256" key="2">
    <source>
        <dbReference type="ARBA" id="ARBA00022723"/>
    </source>
</evidence>
<feature type="region of interest" description="Disordered" evidence="8">
    <location>
        <begin position="200"/>
        <end position="279"/>
    </location>
</feature>
<accession>A0ABD0JCR5</accession>
<feature type="compositionally biased region" description="Polar residues" evidence="8">
    <location>
        <begin position="1171"/>
        <end position="1180"/>
    </location>
</feature>
<feature type="compositionally biased region" description="Basic and acidic residues" evidence="8">
    <location>
        <begin position="263"/>
        <end position="279"/>
    </location>
</feature>
<feature type="compositionally biased region" description="Acidic residues" evidence="8">
    <location>
        <begin position="1743"/>
        <end position="1756"/>
    </location>
</feature>
<feature type="compositionally biased region" description="Basic and acidic residues" evidence="8">
    <location>
        <begin position="306"/>
        <end position="331"/>
    </location>
</feature>
<evidence type="ECO:0000256" key="8">
    <source>
        <dbReference type="SAM" id="MobiDB-lite"/>
    </source>
</evidence>
<feature type="compositionally biased region" description="Basic and acidic residues" evidence="8">
    <location>
        <begin position="1181"/>
        <end position="1200"/>
    </location>
</feature>
<evidence type="ECO:0000256" key="7">
    <source>
        <dbReference type="SAM" id="Coils"/>
    </source>
</evidence>
<evidence type="ECO:0000256" key="3">
    <source>
        <dbReference type="ARBA" id="ARBA00022771"/>
    </source>
</evidence>
<feature type="compositionally biased region" description="Basic residues" evidence="8">
    <location>
        <begin position="1275"/>
        <end position="1299"/>
    </location>
</feature>
<feature type="compositionally biased region" description="Basic and acidic residues" evidence="8">
    <location>
        <begin position="1209"/>
        <end position="1245"/>
    </location>
</feature>
<keyword evidence="12" id="KW-1185">Reference proteome</keyword>
<dbReference type="GO" id="GO:0008270">
    <property type="term" value="F:zinc ion binding"/>
    <property type="evidence" value="ECO:0007669"/>
    <property type="project" value="UniProtKB-KW"/>
</dbReference>
<feature type="compositionally biased region" description="Basic and acidic residues" evidence="8">
    <location>
        <begin position="1136"/>
        <end position="1170"/>
    </location>
</feature>
<feature type="compositionally biased region" description="Basic and acidic residues" evidence="8">
    <location>
        <begin position="2065"/>
        <end position="2074"/>
    </location>
</feature>
<keyword evidence="5" id="KW-0539">Nucleus</keyword>
<feature type="compositionally biased region" description="Basic and acidic residues" evidence="8">
    <location>
        <begin position="426"/>
        <end position="474"/>
    </location>
</feature>
<feature type="compositionally biased region" description="Polar residues" evidence="8">
    <location>
        <begin position="1478"/>
        <end position="1492"/>
    </location>
</feature>
<feature type="compositionally biased region" description="Basic residues" evidence="8">
    <location>
        <begin position="1878"/>
        <end position="1891"/>
    </location>
</feature>
<dbReference type="InterPro" id="IPR028938">
    <property type="entry name" value="Rsf1-like"/>
</dbReference>
<feature type="compositionally biased region" description="Basic and acidic residues" evidence="8">
    <location>
        <begin position="2039"/>
        <end position="2055"/>
    </location>
</feature>
<dbReference type="PROSITE" id="PS50827">
    <property type="entry name" value="DDT"/>
    <property type="match status" value="1"/>
</dbReference>
<feature type="compositionally biased region" description="Basic residues" evidence="8">
    <location>
        <begin position="1833"/>
        <end position="1845"/>
    </location>
</feature>
<comment type="subcellular location">
    <subcellularLocation>
        <location evidence="1">Nucleus</location>
    </subcellularLocation>
</comment>
<sequence length="2411" mass="261683">MAAAAESTCHSDPNFAVICSFLEKYGELLGLPEISFTELQEYLEDTKTVSRPLIDLHVRLLKRIGKSSVNHERFERSVTKFCFYFSDRDGWEVERFGYRHAQLSTKLRVLKNLLECQFDYNVKFKEKINEMGAEEMRFLPAGRDRDGMTYWYLLDKDLNVFVYREEPDDENAESWKLLCSDRFQLAQLVDRLRNNTQRNFLEEDEDTKSSIFTDESKSTSKEGSPDREQKPPDKGSSVKVETDSVKCETPDNGQASSTTADGAHMKGETVKTESGKDGIEADAIQADSCASAELVSGGIKVKIKTEPGHEECVDTKDGETGKDAVCDKALDQADTMTDSPKGKERTKKKKKRSEASDSPVATAKCVPGERAHTAADNSDSSGQRVEKGDPAARGKGDSHSLEQCQELDVEKSAPAEVNSSAAHSVSDNKLDKSTTDIGDAEQRLSERAESLSKGEESEWYVKETRTDASEEKQPDTAPKQSNTSVAVTSETHVSEKVKSPQAATDKLSKEGKEEASASVSLSTRDRDPKAAGSDSVEAHGSVSQKGSDDVTSESEAKSGESKDSESKDDTTVREDNSGTSILASEKGGKDVETCETAGPDSSVGDKGDQQSKAVDQQCDAGKGKDSEEKQGAVKDVTSEPEKAAVGDAGEPSETSVASKSPKETAVGKQSEEDTVPNVNVVPNANAKTGKEAVTSSEHKVEKDHGKEAGPVKCSGEKTAASEQLGNEEVVTNDEAAEDEGETPAKPNQEVAREQAGSQQTASSGEETGKASETAPAHKSELEEVTEVGSLGMETTSKTQDEPSQQNEDKDKNTALGQSASNSGGVSDSCVEPDLKLSQQPLKPDAKTKVEENSVKDSGKEPDSSTAETVKTENAEGDKDLQKDSKESCSTQRDESTGSESEKKVSGTNSATKSADGVDGDELCKDESVSDSRNQGDSKSTTGNSSAESEIAGTSKQVEMTEKNTVSEMEKSTVSETEISTVSETEKSAVSETEKSTVSEKEKSAVSETEKTIVSEKEKTTVNEKEKTTDSEKKKTTVSEKEKCKVSEKEKVRVSEKLESTSVENSASADKVETAETVATKSDQSSVELKSSKQVAGSHVSETCEAVSEKSETKMQPNKDSADNSKDLPEASIEPAVKTDSDNVSGAKEHTSKKNVESKPKELEDSGDKVSENNAGSINNSDVKDTVVESAEAEKDREPKTPKAKRRRGKQPDEPKEKTVCNDKDSDTKTRKDEEPGVADKADDSKQSLVNGHAELAKESDELEDIKDKKTPARTPSKRGRGRGGARGRGRGRGGSRVTKRVAPEPESEETNSEPAEKRAKRGGRRGAANSRGRGNNAAAKQGGDSGSSSDSDVPISRYSNRGRGRSRGGRGGGAAARKTNNKKKNGHAGDASSSSSDDLPLSKAAKKKKIVGEDSSDFEPEEPVVPAKKGRVGNKSKKAKATPSAKEPETALYNTRRSLRIQTMKKKEPEPEFELSSEGVQSGDTSSEASLQSEDDTEDDFSPQGRNRQRQAALKKKEEEEVPVDDTPCKICDKCTHPDMMLLCDSCDAGHHMACLRPPLMAIPEGDWFCPPCEHAKLIEKLAEYLHELETTSRKKDRLVRRKERLAFVGISLDNILKEHSHRSGHGHKRDKRGESDGSPLPEEVYAKRSCRQRSSVSYQFKEYDELITAAIEEDVRAPKPPKPPGRSRGKDMSNILGMDSDEEKELRRKEKEEEMAASEATQDGAPPPVVKKKPRRRLTTLDSDENQEDEDDSGDEFQLSESDEDSEASAELSQDEEASEDSGDWRPQRTWFNRAAARRSSRTKGRRGNWSRYDQDFVVDDEYDSDEEASKRRSTRNSSRRKVRYRDWESDSESEALETEESEASFSEVCSDDSEVRRKKRNKNKKPRKKFASDSESDSSGSEYMVRKSRAKKRRVASSESEEEAAPRKTSKLKSASKTKSTKSPQKLKSQEEEKTHADDNDYGEDEDTEVEDEKEKSVGKEKEASQEKEIVKDDNKAEGKIEPLAENALAEESAPQEKGVGKKAKQSKGKKGKGRSKKADSADEPAEKEKPLLKDSGTGTTEDNLHGEERQGEVAVDVPGQPGSQGVPQSVPNFLGADSKPQGDPSMPTGGPTGPPPFHGPPEAMHPGGEVGFRPPPGMGFRPPMEGGFHPPHDGRFPPDGTGFRPDQMGFRPPFPHGPYPLPGEQMQGSQSENFNAGNAGNYFRPPGMGPFSQPGPRGPQSGEGFRPPHGAEGFQPPHGPEGFRPPHSSEGFRPPQASEGFRPGQGPEGFRPPPQGSEGFRPPQGSEGFRPPREGFAPRGPEGFRPLRPESFHPGGPYPPFHRPPQQFFPPGQPFQGHPPPGYGMYPHQFPPGPGQGQYGPGSGPHPGAGQYHPMMPPVSQVPGGPPPGRGGFMIDNLLRNNSAGPSF</sequence>
<dbReference type="EMBL" id="JACVVK020000502">
    <property type="protein sequence ID" value="KAK7469832.1"/>
    <property type="molecule type" value="Genomic_DNA"/>
</dbReference>
<feature type="compositionally biased region" description="Basic and acidic residues" evidence="8">
    <location>
        <begin position="554"/>
        <end position="576"/>
    </location>
</feature>
<feature type="compositionally biased region" description="Basic and acidic residues" evidence="8">
    <location>
        <begin position="1975"/>
        <end position="2005"/>
    </location>
</feature>
<feature type="compositionally biased region" description="Basic and acidic residues" evidence="8">
    <location>
        <begin position="506"/>
        <end position="515"/>
    </location>
</feature>
<feature type="compositionally biased region" description="Low complexity" evidence="8">
    <location>
        <begin position="2141"/>
        <end position="2151"/>
    </location>
</feature>
<keyword evidence="4" id="KW-0862">Zinc</keyword>
<dbReference type="InterPro" id="IPR018501">
    <property type="entry name" value="DDT_dom"/>
</dbReference>
<dbReference type="Proteomes" id="UP001519460">
    <property type="component" value="Unassembled WGS sequence"/>
</dbReference>
<dbReference type="InterPro" id="IPR019787">
    <property type="entry name" value="Znf_PHD-finger"/>
</dbReference>
<feature type="compositionally biased region" description="Basic and acidic residues" evidence="8">
    <location>
        <begin position="869"/>
        <end position="904"/>
    </location>
</feature>
<feature type="domain" description="DDT" evidence="10">
    <location>
        <begin position="9"/>
        <end position="70"/>
    </location>
</feature>
<feature type="compositionally biased region" description="Basic and acidic residues" evidence="8">
    <location>
        <begin position="1705"/>
        <end position="1715"/>
    </location>
</feature>
<feature type="region of interest" description="Disordered" evidence="8">
    <location>
        <begin position="1673"/>
        <end position="2411"/>
    </location>
</feature>
<feature type="compositionally biased region" description="Basic and acidic residues" evidence="8">
    <location>
        <begin position="1950"/>
        <end position="1961"/>
    </location>
</feature>
<feature type="compositionally biased region" description="Polar residues" evidence="8">
    <location>
        <begin position="251"/>
        <end position="260"/>
    </location>
</feature>
<feature type="compositionally biased region" description="Polar residues" evidence="8">
    <location>
        <begin position="814"/>
        <end position="825"/>
    </location>
</feature>
<feature type="compositionally biased region" description="Pro residues" evidence="8">
    <location>
        <begin position="2175"/>
        <end position="2184"/>
    </location>
</feature>
<feature type="compositionally biased region" description="Basic and acidic residues" evidence="8">
    <location>
        <begin position="1254"/>
        <end position="1270"/>
    </location>
</feature>
<feature type="compositionally biased region" description="Basic and acidic residues" evidence="8">
    <location>
        <begin position="983"/>
        <end position="1058"/>
    </location>
</feature>
<feature type="compositionally biased region" description="Low complexity" evidence="8">
    <location>
        <begin position="1326"/>
        <end position="1359"/>
    </location>
</feature>
<feature type="compositionally biased region" description="Pro residues" evidence="8">
    <location>
        <begin position="2319"/>
        <end position="2345"/>
    </location>
</feature>
<feature type="compositionally biased region" description="Basic and acidic residues" evidence="8">
    <location>
        <begin position="921"/>
        <end position="935"/>
    </location>
</feature>
<evidence type="ECO:0000313" key="12">
    <source>
        <dbReference type="Proteomes" id="UP001519460"/>
    </source>
</evidence>
<feature type="compositionally biased region" description="Low complexity" evidence="8">
    <location>
        <begin position="675"/>
        <end position="686"/>
    </location>
</feature>
<name>A0ABD0JCR5_9CAEN</name>
<feature type="compositionally biased region" description="Polar residues" evidence="8">
    <location>
        <begin position="792"/>
        <end position="805"/>
    </location>
</feature>
<feature type="compositionally biased region" description="Basic residues" evidence="8">
    <location>
        <begin position="2023"/>
        <end position="2038"/>
    </location>
</feature>
<feature type="compositionally biased region" description="Acidic residues" evidence="8">
    <location>
        <begin position="1762"/>
        <end position="1783"/>
    </location>
</feature>
<keyword evidence="3 6" id="KW-0863">Zinc-finger</keyword>
<feature type="compositionally biased region" description="Basic and acidic residues" evidence="8">
    <location>
        <begin position="240"/>
        <end position="249"/>
    </location>
</feature>
<feature type="compositionally biased region" description="Basic and acidic residues" evidence="8">
    <location>
        <begin position="214"/>
        <end position="233"/>
    </location>
</feature>
<dbReference type="PANTHER" id="PTHR14296">
    <property type="entry name" value="REMODELING AND SPACING FACTOR 1"/>
    <property type="match status" value="1"/>
</dbReference>
<feature type="compositionally biased region" description="Basic and acidic residues" evidence="8">
    <location>
        <begin position="843"/>
        <end position="862"/>
    </location>
</feature>
<feature type="compositionally biased region" description="Acidic residues" evidence="8">
    <location>
        <begin position="1962"/>
        <end position="1974"/>
    </location>
</feature>
<dbReference type="PROSITE" id="PS01359">
    <property type="entry name" value="ZF_PHD_1"/>
    <property type="match status" value="1"/>
</dbReference>
<feature type="compositionally biased region" description="Gly residues" evidence="8">
    <location>
        <begin position="2358"/>
        <end position="2370"/>
    </location>
</feature>
<dbReference type="PROSITE" id="PS50016">
    <property type="entry name" value="ZF_PHD_2"/>
    <property type="match status" value="1"/>
</dbReference>
<dbReference type="GO" id="GO:0005634">
    <property type="term" value="C:nucleus"/>
    <property type="evidence" value="ECO:0007669"/>
    <property type="project" value="UniProtKB-SubCell"/>
</dbReference>
<evidence type="ECO:0000256" key="5">
    <source>
        <dbReference type="ARBA" id="ARBA00023242"/>
    </source>
</evidence>
<evidence type="ECO:0000259" key="10">
    <source>
        <dbReference type="PROSITE" id="PS50827"/>
    </source>
</evidence>
<feature type="compositionally biased region" description="Polar residues" evidence="8">
    <location>
        <begin position="755"/>
        <end position="765"/>
    </location>
</feature>
<feature type="compositionally biased region" description="Basic residues" evidence="8">
    <location>
        <begin position="1620"/>
        <end position="1631"/>
    </location>
</feature>
<feature type="compositionally biased region" description="Basic residues" evidence="8">
    <location>
        <begin position="1908"/>
        <end position="1917"/>
    </location>
</feature>
<dbReference type="Pfam" id="PF00628">
    <property type="entry name" value="PHD"/>
    <property type="match status" value="1"/>
</dbReference>
<feature type="compositionally biased region" description="Acidic residues" evidence="8">
    <location>
        <begin position="1851"/>
        <end position="1864"/>
    </location>
</feature>
<reference evidence="11 12" key="1">
    <citation type="journal article" date="2023" name="Sci. Data">
        <title>Genome assembly of the Korean intertidal mud-creeper Batillaria attramentaria.</title>
        <authorList>
            <person name="Patra A.K."/>
            <person name="Ho P.T."/>
            <person name="Jun S."/>
            <person name="Lee S.J."/>
            <person name="Kim Y."/>
            <person name="Won Y.J."/>
        </authorList>
    </citation>
    <scope>NUCLEOTIDE SEQUENCE [LARGE SCALE GENOMIC DNA]</scope>
    <source>
        <strain evidence="11">Wonlab-2016</strain>
    </source>
</reference>
<feature type="coiled-coil region" evidence="7">
    <location>
        <begin position="1575"/>
        <end position="1602"/>
    </location>
</feature>
<feature type="domain" description="PHD-type" evidence="9">
    <location>
        <begin position="1526"/>
        <end position="1576"/>
    </location>
</feature>
<feature type="compositionally biased region" description="Basic and acidic residues" evidence="8">
    <location>
        <begin position="621"/>
        <end position="644"/>
    </location>
</feature>
<feature type="region of interest" description="Disordered" evidence="8">
    <location>
        <begin position="306"/>
        <end position="1520"/>
    </location>
</feature>
<dbReference type="PANTHER" id="PTHR14296:SF16">
    <property type="entry name" value="REMODELING AND SPACING FACTOR 1"/>
    <property type="match status" value="1"/>
</dbReference>
<feature type="compositionally biased region" description="Basic and acidic residues" evidence="8">
    <location>
        <begin position="384"/>
        <end position="400"/>
    </location>
</feature>
<dbReference type="InterPro" id="IPR011011">
    <property type="entry name" value="Znf_FYVE_PHD"/>
</dbReference>
<feature type="compositionally biased region" description="Low complexity" evidence="8">
    <location>
        <begin position="973"/>
        <end position="982"/>
    </location>
</feature>
<dbReference type="SMART" id="SM00249">
    <property type="entry name" value="PHD"/>
    <property type="match status" value="1"/>
</dbReference>
<dbReference type="InterPro" id="IPR001965">
    <property type="entry name" value="Znf_PHD"/>
</dbReference>
<feature type="region of interest" description="Disordered" evidence="8">
    <location>
        <begin position="1619"/>
        <end position="1649"/>
    </location>
</feature>
<evidence type="ECO:0000256" key="6">
    <source>
        <dbReference type="PROSITE-ProRule" id="PRU00146"/>
    </source>
</evidence>
<dbReference type="InterPro" id="IPR019786">
    <property type="entry name" value="Zinc_finger_PHD-type_CS"/>
</dbReference>
<feature type="compositionally biased region" description="Polar residues" evidence="8">
    <location>
        <begin position="1076"/>
        <end position="1094"/>
    </location>
</feature>
<feature type="compositionally biased region" description="Polar residues" evidence="8">
    <location>
        <begin position="478"/>
        <end position="491"/>
    </location>
</feature>
<feature type="compositionally biased region" description="Basic residues" evidence="8">
    <location>
        <begin position="1428"/>
        <end position="1440"/>
    </location>
</feature>
<feature type="compositionally biased region" description="Polar residues" evidence="8">
    <location>
        <begin position="2084"/>
        <end position="2094"/>
    </location>
</feature>